<accession>A0A2A4GZ75</accession>
<gene>
    <name evidence="2" type="ORF">B5C08_03355</name>
</gene>
<evidence type="ECO:0000313" key="3">
    <source>
        <dbReference type="Proteomes" id="UP000218335"/>
    </source>
</evidence>
<evidence type="ECO:0000259" key="1">
    <source>
        <dbReference type="Pfam" id="PF13349"/>
    </source>
</evidence>
<dbReference type="RefSeq" id="WP_096638073.1">
    <property type="nucleotide sequence ID" value="NZ_MWUU01000003.1"/>
</dbReference>
<dbReference type="AlphaFoldDB" id="A0A2A4GZ75"/>
<name>A0A2A4GZ75_9STAP</name>
<dbReference type="EMBL" id="MWUU01000003">
    <property type="protein sequence ID" value="PCF56500.1"/>
    <property type="molecule type" value="Genomic_DNA"/>
</dbReference>
<comment type="caution">
    <text evidence="2">The sequence shown here is derived from an EMBL/GenBank/DDBJ whole genome shotgun (WGS) entry which is preliminary data.</text>
</comment>
<proteinExistence type="predicted"/>
<dbReference type="Gene3D" id="2.160.20.120">
    <property type="match status" value="1"/>
</dbReference>
<reference evidence="2 3" key="1">
    <citation type="journal article" date="2017" name="PLoS ONE">
        <title>Development of a real-time PCR for detection of Staphylococcus pseudintermedius using a novel automated comparison of whole-genome sequences.</title>
        <authorList>
            <person name="Verstappen K.M."/>
            <person name="Huijbregts L."/>
            <person name="Spaninks M."/>
            <person name="Wagenaar J.A."/>
            <person name="Fluit A.C."/>
            <person name="Duim B."/>
        </authorList>
    </citation>
    <scope>NUCLEOTIDE SEQUENCE [LARGE SCALE GENOMIC DNA]</scope>
    <source>
        <strain evidence="2 3">215070706401-1</strain>
    </source>
</reference>
<organism evidence="2 3">
    <name type="scientific">Staphylococcus delphini</name>
    <dbReference type="NCBI Taxonomy" id="53344"/>
    <lineage>
        <taxon>Bacteria</taxon>
        <taxon>Bacillati</taxon>
        <taxon>Bacillota</taxon>
        <taxon>Bacilli</taxon>
        <taxon>Bacillales</taxon>
        <taxon>Staphylococcaceae</taxon>
        <taxon>Staphylococcus</taxon>
        <taxon>Staphylococcus intermedius group</taxon>
    </lineage>
</organism>
<dbReference type="Proteomes" id="UP000218335">
    <property type="component" value="Unassembled WGS sequence"/>
</dbReference>
<evidence type="ECO:0000313" key="2">
    <source>
        <dbReference type="EMBL" id="PCF56500.1"/>
    </source>
</evidence>
<feature type="domain" description="DUF4097" evidence="1">
    <location>
        <begin position="47"/>
        <end position="239"/>
    </location>
</feature>
<protein>
    <recommendedName>
        <fullName evidence="1">DUF4097 domain-containing protein</fullName>
    </recommendedName>
</protein>
<dbReference type="Pfam" id="PF13349">
    <property type="entry name" value="DUF4097"/>
    <property type="match status" value="1"/>
</dbReference>
<sequence>MKRALFIVFLIGCVMLIVGLAGTVYYTFFHDQQDHEMTQKTYETNGIKKLALDIKGRDVTFVKGDTLKITGDISNEDHLKVTKNGAQMNVSISSEKRQNISIHLNPFRPLDRKQLIITLPTSQMDQVTLNGTDTTMTVDDLELAHLTLNLTRAGLYVDDSHIQQLATAMKDSDLYTEHTDFKKVTAKVDASDVTLEDVPQDIPMSWEINDGTVEVTYKGQLSNTAFHIDGDEGDVDLDGVEGLNNNIVGRGEHQVDIKVENYGDATFLAYE</sequence>
<dbReference type="InterPro" id="IPR025164">
    <property type="entry name" value="Toastrack_DUF4097"/>
</dbReference>